<gene>
    <name evidence="1" type="ORF">NUU61_003153</name>
</gene>
<accession>A0A9W9FST7</accession>
<dbReference type="EMBL" id="JAPMSZ010000004">
    <property type="protein sequence ID" value="KAJ5105806.1"/>
    <property type="molecule type" value="Genomic_DNA"/>
</dbReference>
<keyword evidence="2" id="KW-1185">Reference proteome</keyword>
<evidence type="ECO:0000313" key="2">
    <source>
        <dbReference type="Proteomes" id="UP001141434"/>
    </source>
</evidence>
<name>A0A9W9FST7_9EURO</name>
<dbReference type="RefSeq" id="XP_056514802.1">
    <property type="nucleotide sequence ID" value="XM_056653735.1"/>
</dbReference>
<protein>
    <submittedName>
        <fullName evidence="1">Uncharacterized protein</fullName>
    </submittedName>
</protein>
<evidence type="ECO:0000313" key="1">
    <source>
        <dbReference type="EMBL" id="KAJ5105806.1"/>
    </source>
</evidence>
<sequence length="59" mass="6818">MFSAFISITEKEQRPSAIYSTERTGRCWDDGKTEDMIGWKYNPHSYTKPDWGSRAPSEA</sequence>
<reference evidence="1" key="2">
    <citation type="journal article" date="2023" name="IMA Fungus">
        <title>Comparative genomic study of the Penicillium genus elucidates a diverse pangenome and 15 lateral gene transfer events.</title>
        <authorList>
            <person name="Petersen C."/>
            <person name="Sorensen T."/>
            <person name="Nielsen M.R."/>
            <person name="Sondergaard T.E."/>
            <person name="Sorensen J.L."/>
            <person name="Fitzpatrick D.A."/>
            <person name="Frisvad J.C."/>
            <person name="Nielsen K.L."/>
        </authorList>
    </citation>
    <scope>NUCLEOTIDE SEQUENCE</scope>
    <source>
        <strain evidence="1">IBT 34128</strain>
    </source>
</reference>
<dbReference type="GeneID" id="81392903"/>
<dbReference type="AlphaFoldDB" id="A0A9W9FST7"/>
<comment type="caution">
    <text evidence="1">The sequence shown here is derived from an EMBL/GenBank/DDBJ whole genome shotgun (WGS) entry which is preliminary data.</text>
</comment>
<proteinExistence type="predicted"/>
<dbReference type="Proteomes" id="UP001141434">
    <property type="component" value="Unassembled WGS sequence"/>
</dbReference>
<organism evidence="1 2">
    <name type="scientific">Penicillium alfredii</name>
    <dbReference type="NCBI Taxonomy" id="1506179"/>
    <lineage>
        <taxon>Eukaryota</taxon>
        <taxon>Fungi</taxon>
        <taxon>Dikarya</taxon>
        <taxon>Ascomycota</taxon>
        <taxon>Pezizomycotina</taxon>
        <taxon>Eurotiomycetes</taxon>
        <taxon>Eurotiomycetidae</taxon>
        <taxon>Eurotiales</taxon>
        <taxon>Aspergillaceae</taxon>
        <taxon>Penicillium</taxon>
    </lineage>
</organism>
<reference evidence="1" key="1">
    <citation type="submission" date="2022-11" db="EMBL/GenBank/DDBJ databases">
        <authorList>
            <person name="Petersen C."/>
        </authorList>
    </citation>
    <scope>NUCLEOTIDE SEQUENCE</scope>
    <source>
        <strain evidence="1">IBT 34128</strain>
    </source>
</reference>